<dbReference type="InterPro" id="IPR025738">
    <property type="entry name" value="BatD"/>
</dbReference>
<dbReference type="PANTHER" id="PTHR40940">
    <property type="entry name" value="PROTEIN BATD-RELATED"/>
    <property type="match status" value="1"/>
</dbReference>
<dbReference type="Proteomes" id="UP000000448">
    <property type="component" value="Chromosome"/>
</dbReference>
<keyword evidence="3" id="KW-1185">Reference proteome</keyword>
<protein>
    <recommendedName>
        <fullName evidence="4">BatD</fullName>
    </recommendedName>
</protein>
<dbReference type="RefSeq" id="WP_012663898.1">
    <property type="nucleotide sequence ID" value="NC_012115.1"/>
</dbReference>
<evidence type="ECO:0000256" key="1">
    <source>
        <dbReference type="SAM" id="Phobius"/>
    </source>
</evidence>
<dbReference type="Pfam" id="PF13584">
    <property type="entry name" value="BatD"/>
    <property type="match status" value="2"/>
</dbReference>
<keyword evidence="1" id="KW-0812">Transmembrane</keyword>
<organism evidence="2 3">
    <name type="scientific">Nautilia profundicola (strain ATCC BAA-1463 / DSM 18972 / AmH)</name>
    <dbReference type="NCBI Taxonomy" id="598659"/>
    <lineage>
        <taxon>Bacteria</taxon>
        <taxon>Pseudomonadati</taxon>
        <taxon>Campylobacterota</taxon>
        <taxon>Epsilonproteobacteria</taxon>
        <taxon>Nautiliales</taxon>
        <taxon>Nautiliaceae</taxon>
        <taxon>Nautilia</taxon>
    </lineage>
</organism>
<keyword evidence="1" id="KW-1133">Transmembrane helix</keyword>
<reference evidence="2 3" key="1">
    <citation type="journal article" date="2009" name="PLoS Genet.">
        <title>Adaptations to submarine hydrothermal environments exemplified by the genome of Nautilia profundicola.</title>
        <authorList>
            <person name="Campbell B.J."/>
            <person name="Smith J.L."/>
            <person name="Hanson T.E."/>
            <person name="Klotz M.G."/>
            <person name="Stein L.Y."/>
            <person name="Lee C.K."/>
            <person name="Wu D."/>
            <person name="Robinson J.M."/>
            <person name="Khouri H.M."/>
            <person name="Eisen J.A."/>
            <person name="Cary S.C."/>
        </authorList>
    </citation>
    <scope>NUCLEOTIDE SEQUENCE [LARGE SCALE GENOMIC DNA]</scope>
    <source>
        <strain evidence="3">ATCC BAA-1463 / DSM 18972 / AmH</strain>
    </source>
</reference>
<dbReference type="STRING" id="598659.NAMH_0433"/>
<dbReference type="OrthoDB" id="5372079at2"/>
<keyword evidence="1" id="KW-0472">Membrane</keyword>
<gene>
    <name evidence="2" type="ordered locus">NAMH_0433</name>
</gene>
<evidence type="ECO:0000313" key="2">
    <source>
        <dbReference type="EMBL" id="ACM92527.1"/>
    </source>
</evidence>
<dbReference type="eggNOG" id="COG0457">
    <property type="taxonomic scope" value="Bacteria"/>
</dbReference>
<feature type="transmembrane region" description="Helical" evidence="1">
    <location>
        <begin position="382"/>
        <end position="403"/>
    </location>
</feature>
<sequence length="472" mass="53951">MKKLFLLLIPIFILAFVNVHVNKKTVYPGEEVVFTIEAAGNDIKFPSIKDIEGFRVQGTAVTQNIMILNGNMQKSVSKSYIFFPTKSVTIPSFDVEVDGKTYKTKPVKITVTKPKESKNGDFKLKLSVNKTKVYIGEPVIFNIQFFQKEGTSPQSIEIQKPNFNDFITKQISKKEYAKDGFNVTQYSFLLIPQKAGNYKIGPILAKVGYLSKETPFNDPFFNLVTASLKYTNIFSNEVDINVSAIPQNSVYGKFKAKFSADTTEVQANEPVKITLTIKGCGDFYDLPDFKLNIPKATIYENSPNIKTYIKNGKLCGTYTKEFTVVSNNDIVISPIEFKAFDGKLYDVKTNKLFITVHNKNIKKNIVQKEIKQKIIYKTKTNYIMMILIFVIGIIVGILFTYLIKLKLPGNDDLIRKIKKANEKELFNILLEYSYNPEIEKILKDLEENIYNNKQNKINKKEIIKIIKRIIKK</sequence>
<name>B9L893_NAUPA</name>
<dbReference type="HOGENOM" id="CLU_039937_0_0_7"/>
<dbReference type="AlphaFoldDB" id="B9L893"/>
<evidence type="ECO:0008006" key="4">
    <source>
        <dbReference type="Google" id="ProtNLM"/>
    </source>
</evidence>
<dbReference type="EMBL" id="CP001279">
    <property type="protein sequence ID" value="ACM92527.1"/>
    <property type="molecule type" value="Genomic_DNA"/>
</dbReference>
<dbReference type="PANTHER" id="PTHR40940:SF2">
    <property type="entry name" value="BATD"/>
    <property type="match status" value="1"/>
</dbReference>
<dbReference type="KEGG" id="nam:NAMH_0433"/>
<proteinExistence type="predicted"/>
<evidence type="ECO:0000313" key="3">
    <source>
        <dbReference type="Proteomes" id="UP000000448"/>
    </source>
</evidence>
<accession>B9L893</accession>